<keyword evidence="3" id="KW-1185">Reference proteome</keyword>
<proteinExistence type="predicted"/>
<sequence length="340" mass="38147">MTQPCNRMSDSVPPLPLCGKCPKVYTGTTIMNKCPLSEPIHLEPTPAYTCANNKNLVYGFWCSHPECTRTDGGPSLIKVGQTGGGKSFDRVGQQLDQVEKCNTIEDLTYKEVATHFYEHRITDNKSSDSYYQFCHFSILQQLDPNQGEKDRLAIERALILRFHTNHPDFGVNGSVPNPDSHKSSSNSSTVAYGPPAPRGPRLEPQRPVLLKLLAAIAIKQNHDLYQATTKKITEFIQKNFDKYNLSAATMRHTMKSNADQDFSTHKTAKEERNDWFYTSKRGNPKGGPGGSYTYGFSLPRWPQTNAKIIELLNDEETINNLRTIASEGINLHDILDLARL</sequence>
<name>A0A226DYC9_FOLCA</name>
<reference evidence="2 3" key="1">
    <citation type="submission" date="2015-12" db="EMBL/GenBank/DDBJ databases">
        <title>The genome of Folsomia candida.</title>
        <authorList>
            <person name="Faddeeva A."/>
            <person name="Derks M.F."/>
            <person name="Anvar Y."/>
            <person name="Smit S."/>
            <person name="Van Straalen N."/>
            <person name="Roelofs D."/>
        </authorList>
    </citation>
    <scope>NUCLEOTIDE SEQUENCE [LARGE SCALE GENOMIC DNA]</scope>
    <source>
        <strain evidence="2 3">VU population</strain>
        <tissue evidence="2">Whole body</tissue>
    </source>
</reference>
<organism evidence="2 3">
    <name type="scientific">Folsomia candida</name>
    <name type="common">Springtail</name>
    <dbReference type="NCBI Taxonomy" id="158441"/>
    <lineage>
        <taxon>Eukaryota</taxon>
        <taxon>Metazoa</taxon>
        <taxon>Ecdysozoa</taxon>
        <taxon>Arthropoda</taxon>
        <taxon>Hexapoda</taxon>
        <taxon>Collembola</taxon>
        <taxon>Entomobryomorpha</taxon>
        <taxon>Isotomoidea</taxon>
        <taxon>Isotomidae</taxon>
        <taxon>Proisotominae</taxon>
        <taxon>Folsomia</taxon>
    </lineage>
</organism>
<feature type="region of interest" description="Disordered" evidence="1">
    <location>
        <begin position="169"/>
        <end position="203"/>
    </location>
</feature>
<protein>
    <submittedName>
        <fullName evidence="2">Uncharacterized protein</fullName>
    </submittedName>
</protein>
<dbReference type="EMBL" id="LNIX01000009">
    <property type="protein sequence ID" value="OXA50462.1"/>
    <property type="molecule type" value="Genomic_DNA"/>
</dbReference>
<evidence type="ECO:0000256" key="1">
    <source>
        <dbReference type="SAM" id="MobiDB-lite"/>
    </source>
</evidence>
<evidence type="ECO:0000313" key="3">
    <source>
        <dbReference type="Proteomes" id="UP000198287"/>
    </source>
</evidence>
<accession>A0A226DYC9</accession>
<dbReference type="Proteomes" id="UP000198287">
    <property type="component" value="Unassembled WGS sequence"/>
</dbReference>
<dbReference type="AlphaFoldDB" id="A0A226DYC9"/>
<evidence type="ECO:0000313" key="2">
    <source>
        <dbReference type="EMBL" id="OXA50462.1"/>
    </source>
</evidence>
<comment type="caution">
    <text evidence="2">The sequence shown here is derived from an EMBL/GenBank/DDBJ whole genome shotgun (WGS) entry which is preliminary data.</text>
</comment>
<gene>
    <name evidence="2" type="ORF">Fcan01_14710</name>
</gene>